<evidence type="ECO:0000313" key="9">
    <source>
        <dbReference type="Proteomes" id="UP000274756"/>
    </source>
</evidence>
<dbReference type="SMART" id="SM00181">
    <property type="entry name" value="EGF"/>
    <property type="match status" value="3"/>
</dbReference>
<feature type="domain" description="EGF-like" evidence="6">
    <location>
        <begin position="124"/>
        <end position="165"/>
    </location>
</feature>
<keyword evidence="5" id="KW-0732">Signal</keyword>
<dbReference type="PROSITE" id="PS50026">
    <property type="entry name" value="EGF_3"/>
    <property type="match status" value="2"/>
</dbReference>
<dbReference type="EMBL" id="UYYG01000063">
    <property type="protein sequence ID" value="VDN52500.1"/>
    <property type="molecule type" value="Genomic_DNA"/>
</dbReference>
<evidence type="ECO:0000256" key="1">
    <source>
        <dbReference type="ARBA" id="ARBA00022536"/>
    </source>
</evidence>
<gene>
    <name evidence="7" type="ORF">DME_LOCUS2473</name>
</gene>
<dbReference type="PROSITE" id="PS01187">
    <property type="entry name" value="EGF_CA"/>
    <property type="match status" value="1"/>
</dbReference>
<dbReference type="STRING" id="318479.A0A158Q5X3"/>
<dbReference type="Proteomes" id="UP000274756">
    <property type="component" value="Unassembled WGS sequence"/>
</dbReference>
<keyword evidence="2" id="KW-0677">Repeat</keyword>
<proteinExistence type="predicted"/>
<feature type="signal peptide" evidence="5">
    <location>
        <begin position="1"/>
        <end position="21"/>
    </location>
</feature>
<dbReference type="InterPro" id="IPR000742">
    <property type="entry name" value="EGF"/>
</dbReference>
<dbReference type="Proteomes" id="UP000038040">
    <property type="component" value="Unplaced"/>
</dbReference>
<dbReference type="PANTHER" id="PTHR24034:SF202">
    <property type="entry name" value="HEMICENTIN 2"/>
    <property type="match status" value="1"/>
</dbReference>
<dbReference type="InterPro" id="IPR018097">
    <property type="entry name" value="EGF_Ca-bd_CS"/>
</dbReference>
<evidence type="ECO:0000313" key="8">
    <source>
        <dbReference type="Proteomes" id="UP000038040"/>
    </source>
</evidence>
<dbReference type="InterPro" id="IPR000152">
    <property type="entry name" value="EGF-type_Asp/Asn_hydroxyl_site"/>
</dbReference>
<evidence type="ECO:0000313" key="7">
    <source>
        <dbReference type="EMBL" id="VDN52500.1"/>
    </source>
</evidence>
<dbReference type="GO" id="GO:0005509">
    <property type="term" value="F:calcium ion binding"/>
    <property type="evidence" value="ECO:0007669"/>
    <property type="project" value="InterPro"/>
</dbReference>
<evidence type="ECO:0000259" key="6">
    <source>
        <dbReference type="PROSITE" id="PS50026"/>
    </source>
</evidence>
<name>A0A158Q5X3_DRAME</name>
<evidence type="ECO:0000256" key="4">
    <source>
        <dbReference type="PROSITE-ProRule" id="PRU00076"/>
    </source>
</evidence>
<dbReference type="PANTHER" id="PTHR24034">
    <property type="entry name" value="EGF-LIKE DOMAIN-CONTAINING PROTEIN"/>
    <property type="match status" value="1"/>
</dbReference>
<dbReference type="CDD" id="cd00054">
    <property type="entry name" value="EGF_CA"/>
    <property type="match status" value="2"/>
</dbReference>
<reference evidence="7 9" key="2">
    <citation type="submission" date="2018-11" db="EMBL/GenBank/DDBJ databases">
        <authorList>
            <consortium name="Pathogen Informatics"/>
        </authorList>
    </citation>
    <scope>NUCLEOTIDE SEQUENCE [LARGE SCALE GENOMIC DNA]</scope>
</reference>
<dbReference type="InterPro" id="IPR049883">
    <property type="entry name" value="NOTCH1_EGF-like"/>
</dbReference>
<dbReference type="OrthoDB" id="10060424at2759"/>
<dbReference type="WBParaSite" id="DME_0000849801-mRNA-1">
    <property type="protein sequence ID" value="DME_0000849801-mRNA-1"/>
    <property type="gene ID" value="DME_0000849801"/>
</dbReference>
<feature type="chain" id="PRO_5041046709" evidence="5">
    <location>
        <begin position="22"/>
        <end position="176"/>
    </location>
</feature>
<sequence length="176" mass="19796">MTVVSGCFLVLLLTVIQKTIEQRDIYDTHWDCKVSDPLSCDQTKNEVCVFKDGRYSCECPTGVSRLQDGRCIVIDECSEPRLNDCHENSRCIDQMEGYTCQCNPGFADVSEDIQKKPGRICQSEVNECLQPARYYVDCSENAACQDTPEGFTCLCRPGFTDTSAHYSLLPGRKVCF</sequence>
<evidence type="ECO:0000256" key="5">
    <source>
        <dbReference type="SAM" id="SignalP"/>
    </source>
</evidence>
<accession>A0A158Q5X3</accession>
<organism evidence="8 10">
    <name type="scientific">Dracunculus medinensis</name>
    <name type="common">Guinea worm</name>
    <dbReference type="NCBI Taxonomy" id="318479"/>
    <lineage>
        <taxon>Eukaryota</taxon>
        <taxon>Metazoa</taxon>
        <taxon>Ecdysozoa</taxon>
        <taxon>Nematoda</taxon>
        <taxon>Chromadorea</taxon>
        <taxon>Rhabditida</taxon>
        <taxon>Spirurina</taxon>
        <taxon>Dracunculoidea</taxon>
        <taxon>Dracunculidae</taxon>
        <taxon>Dracunculus</taxon>
    </lineage>
</organism>
<dbReference type="Pfam" id="PF00008">
    <property type="entry name" value="EGF"/>
    <property type="match status" value="1"/>
</dbReference>
<dbReference type="InterPro" id="IPR050751">
    <property type="entry name" value="ECM_structural_protein"/>
</dbReference>
<evidence type="ECO:0000313" key="10">
    <source>
        <dbReference type="WBParaSite" id="DME_0000849801-mRNA-1"/>
    </source>
</evidence>
<keyword evidence="1 4" id="KW-0245">EGF-like domain</keyword>
<protein>
    <submittedName>
        <fullName evidence="10">EGF-like domain-containing protein</fullName>
    </submittedName>
</protein>
<keyword evidence="9" id="KW-1185">Reference proteome</keyword>
<feature type="domain" description="EGF-like" evidence="6">
    <location>
        <begin position="73"/>
        <end position="112"/>
    </location>
</feature>
<dbReference type="AlphaFoldDB" id="A0A158Q5X3"/>
<evidence type="ECO:0000256" key="3">
    <source>
        <dbReference type="ARBA" id="ARBA00023157"/>
    </source>
</evidence>
<dbReference type="SMART" id="SM00179">
    <property type="entry name" value="EGF_CA"/>
    <property type="match status" value="2"/>
</dbReference>
<reference evidence="10" key="1">
    <citation type="submission" date="2016-04" db="UniProtKB">
        <authorList>
            <consortium name="WormBaseParasite"/>
        </authorList>
    </citation>
    <scope>IDENTIFICATION</scope>
</reference>
<dbReference type="SUPFAM" id="SSF57184">
    <property type="entry name" value="Growth factor receptor domain"/>
    <property type="match status" value="1"/>
</dbReference>
<evidence type="ECO:0000256" key="2">
    <source>
        <dbReference type="ARBA" id="ARBA00022737"/>
    </source>
</evidence>
<keyword evidence="3" id="KW-1015">Disulfide bond</keyword>
<dbReference type="Pfam" id="PF07645">
    <property type="entry name" value="EGF_CA"/>
    <property type="match status" value="1"/>
</dbReference>
<dbReference type="PROSITE" id="PS00010">
    <property type="entry name" value="ASX_HYDROXYL"/>
    <property type="match status" value="2"/>
</dbReference>
<dbReference type="Gene3D" id="2.10.25.10">
    <property type="entry name" value="Laminin"/>
    <property type="match status" value="3"/>
</dbReference>
<dbReference type="InterPro" id="IPR009030">
    <property type="entry name" value="Growth_fac_rcpt_cys_sf"/>
</dbReference>
<comment type="caution">
    <text evidence="4">Lacks conserved residue(s) required for the propagation of feature annotation.</text>
</comment>
<dbReference type="InterPro" id="IPR001881">
    <property type="entry name" value="EGF-like_Ca-bd_dom"/>
</dbReference>